<name>A0A8E5HVZ6_USTVR</name>
<sequence length="70" mass="7471">MAGAGMRCLAATADVVCMYVRTAQGSSIVKNPWSDVQLQPTQVTKLAAKRTARSSRRRESKDGLTGSGDK</sequence>
<keyword evidence="3" id="KW-1185">Reference proteome</keyword>
<dbReference type="GeneID" id="66067561"/>
<evidence type="ECO:0000256" key="1">
    <source>
        <dbReference type="SAM" id="MobiDB-lite"/>
    </source>
</evidence>
<reference evidence="2" key="1">
    <citation type="submission" date="2020-03" db="EMBL/GenBank/DDBJ databases">
        <title>A mixture of massive structural variations and highly conserved coding sequences in Ustilaginoidea virens genome.</title>
        <authorList>
            <person name="Zhang K."/>
            <person name="Zhao Z."/>
            <person name="Zhang Z."/>
            <person name="Li Y."/>
            <person name="Hsiang T."/>
            <person name="Sun W."/>
        </authorList>
    </citation>
    <scope>NUCLEOTIDE SEQUENCE</scope>
    <source>
        <strain evidence="2">UV-8b</strain>
    </source>
</reference>
<dbReference type="EMBL" id="CP072757">
    <property type="protein sequence ID" value="QUC22543.1"/>
    <property type="molecule type" value="Genomic_DNA"/>
</dbReference>
<proteinExistence type="predicted"/>
<feature type="compositionally biased region" description="Basic residues" evidence="1">
    <location>
        <begin position="47"/>
        <end position="56"/>
    </location>
</feature>
<feature type="region of interest" description="Disordered" evidence="1">
    <location>
        <begin position="44"/>
        <end position="70"/>
    </location>
</feature>
<evidence type="ECO:0000313" key="2">
    <source>
        <dbReference type="EMBL" id="QUC22543.1"/>
    </source>
</evidence>
<organism evidence="2 3">
    <name type="scientific">Ustilaginoidea virens</name>
    <name type="common">Rice false smut fungus</name>
    <name type="synonym">Villosiclava virens</name>
    <dbReference type="NCBI Taxonomy" id="1159556"/>
    <lineage>
        <taxon>Eukaryota</taxon>
        <taxon>Fungi</taxon>
        <taxon>Dikarya</taxon>
        <taxon>Ascomycota</taxon>
        <taxon>Pezizomycotina</taxon>
        <taxon>Sordariomycetes</taxon>
        <taxon>Hypocreomycetidae</taxon>
        <taxon>Hypocreales</taxon>
        <taxon>Clavicipitaceae</taxon>
        <taxon>Ustilaginoidea</taxon>
    </lineage>
</organism>
<protein>
    <submittedName>
        <fullName evidence="2">Uncharacterized protein</fullName>
    </submittedName>
</protein>
<dbReference type="RefSeq" id="XP_043000216.1">
    <property type="nucleotide sequence ID" value="XM_043144281.1"/>
</dbReference>
<evidence type="ECO:0000313" key="3">
    <source>
        <dbReference type="Proteomes" id="UP000027002"/>
    </source>
</evidence>
<dbReference type="AlphaFoldDB" id="A0A8E5HVZ6"/>
<dbReference type="KEGG" id="uvi:66067561"/>
<feature type="compositionally biased region" description="Basic and acidic residues" evidence="1">
    <location>
        <begin position="57"/>
        <end position="70"/>
    </location>
</feature>
<dbReference type="Proteomes" id="UP000027002">
    <property type="component" value="Chromosome 5"/>
</dbReference>
<accession>A0A8E5HVZ6</accession>
<gene>
    <name evidence="2" type="ORF">UV8b_06784</name>
</gene>